<dbReference type="GO" id="GO:0000776">
    <property type="term" value="C:kinetochore"/>
    <property type="evidence" value="ECO:0007669"/>
    <property type="project" value="EnsemblFungi"/>
</dbReference>
<dbReference type="GO" id="GO:0140602">
    <property type="term" value="C:nucleolar peripheral inclusion body"/>
    <property type="evidence" value="ECO:0007669"/>
    <property type="project" value="EnsemblFungi"/>
</dbReference>
<dbReference type="EMBL" id="KV454293">
    <property type="protein sequence ID" value="ODQ73716.1"/>
    <property type="molecule type" value="Genomic_DNA"/>
</dbReference>
<evidence type="ECO:0000256" key="7">
    <source>
        <dbReference type="ARBA" id="ARBA00023067"/>
    </source>
</evidence>
<dbReference type="GO" id="GO:0051301">
    <property type="term" value="P:cell division"/>
    <property type="evidence" value="ECO:0007669"/>
    <property type="project" value="UniProtKB-KW"/>
</dbReference>
<evidence type="ECO:0000256" key="4">
    <source>
        <dbReference type="ARBA" id="ARBA00022454"/>
    </source>
</evidence>
<dbReference type="STRING" id="675824.A0A1E3Q7T0"/>
<accession>A0A1E3Q7T0</accession>
<dbReference type="PIRSF" id="PIRSF017127">
    <property type="entry name" value="Condensin_D2"/>
    <property type="match status" value="1"/>
</dbReference>
<keyword evidence="6 10" id="KW-0498">Mitosis</keyword>
<dbReference type="GO" id="GO:0003697">
    <property type="term" value="F:single-stranded DNA binding"/>
    <property type="evidence" value="ECO:0007669"/>
    <property type="project" value="EnsemblFungi"/>
</dbReference>
<reference evidence="14 15" key="1">
    <citation type="journal article" date="2016" name="Proc. Natl. Acad. Sci. U.S.A.">
        <title>Comparative genomics of biotechnologically important yeasts.</title>
        <authorList>
            <person name="Riley R."/>
            <person name="Haridas S."/>
            <person name="Wolfe K.H."/>
            <person name="Lopes M.R."/>
            <person name="Hittinger C.T."/>
            <person name="Goeker M."/>
            <person name="Salamov A.A."/>
            <person name="Wisecaver J.H."/>
            <person name="Long T.M."/>
            <person name="Calvey C.H."/>
            <person name="Aerts A.L."/>
            <person name="Barry K.W."/>
            <person name="Choi C."/>
            <person name="Clum A."/>
            <person name="Coughlan A.Y."/>
            <person name="Deshpande S."/>
            <person name="Douglass A.P."/>
            <person name="Hanson S.J."/>
            <person name="Klenk H.-P."/>
            <person name="LaButti K.M."/>
            <person name="Lapidus A."/>
            <person name="Lindquist E.A."/>
            <person name="Lipzen A.M."/>
            <person name="Meier-Kolthoff J.P."/>
            <person name="Ohm R.A."/>
            <person name="Otillar R.P."/>
            <person name="Pangilinan J.L."/>
            <person name="Peng Y."/>
            <person name="Rokas A."/>
            <person name="Rosa C.A."/>
            <person name="Scheuner C."/>
            <person name="Sibirny A.A."/>
            <person name="Slot J.C."/>
            <person name="Stielow J.B."/>
            <person name="Sun H."/>
            <person name="Kurtzman C.P."/>
            <person name="Blackwell M."/>
            <person name="Grigoriev I.V."/>
            <person name="Jeffries T.W."/>
        </authorList>
    </citation>
    <scope>NUCLEOTIDE SEQUENCE [LARGE SCALE GENOMIC DNA]</scope>
    <source>
        <strain evidence="14 15">NRRL Y-11557</strain>
    </source>
</reference>
<dbReference type="PANTHER" id="PTHR14222:SF2">
    <property type="entry name" value="CONDENSIN COMPLEX SUBUNIT 1"/>
    <property type="match status" value="1"/>
</dbReference>
<comment type="similarity">
    <text evidence="3 10">Belongs to the CND1 (condensin subunit 1) family.</text>
</comment>
<evidence type="ECO:0000256" key="5">
    <source>
        <dbReference type="ARBA" id="ARBA00022618"/>
    </source>
</evidence>
<evidence type="ECO:0000256" key="10">
    <source>
        <dbReference type="PIRNR" id="PIRNR017127"/>
    </source>
</evidence>
<gene>
    <name evidence="14" type="ORF">LIPSTDRAFT_2939</name>
</gene>
<evidence type="ECO:0000256" key="2">
    <source>
        <dbReference type="ARBA" id="ARBA00004286"/>
    </source>
</evidence>
<feature type="domain" description="Condensin complex subunit 1 N-terminal" evidence="13">
    <location>
        <begin position="71"/>
        <end position="231"/>
    </location>
</feature>
<dbReference type="OrthoDB" id="436262at2759"/>
<dbReference type="InterPro" id="IPR024324">
    <property type="entry name" value="Condensin_cplx_su1_N"/>
</dbReference>
<dbReference type="InterPro" id="IPR007673">
    <property type="entry name" value="Condensin_cplx_su1"/>
</dbReference>
<organism evidence="14 15">
    <name type="scientific">Lipomyces starkeyi NRRL Y-11557</name>
    <dbReference type="NCBI Taxonomy" id="675824"/>
    <lineage>
        <taxon>Eukaryota</taxon>
        <taxon>Fungi</taxon>
        <taxon>Dikarya</taxon>
        <taxon>Ascomycota</taxon>
        <taxon>Saccharomycotina</taxon>
        <taxon>Lipomycetes</taxon>
        <taxon>Lipomycetales</taxon>
        <taxon>Lipomycetaceae</taxon>
        <taxon>Lipomyces</taxon>
    </lineage>
</organism>
<feature type="region of interest" description="Disordered" evidence="11">
    <location>
        <begin position="130"/>
        <end position="149"/>
    </location>
</feature>
<dbReference type="Pfam" id="PF12922">
    <property type="entry name" value="Cnd1_N"/>
    <property type="match status" value="1"/>
</dbReference>
<proteinExistence type="inferred from homology"/>
<dbReference type="GO" id="GO:0005737">
    <property type="term" value="C:cytoplasm"/>
    <property type="evidence" value="ECO:0007669"/>
    <property type="project" value="EnsemblFungi"/>
</dbReference>
<dbReference type="GO" id="GO:0005730">
    <property type="term" value="C:nucleolus"/>
    <property type="evidence" value="ECO:0007669"/>
    <property type="project" value="EnsemblFungi"/>
</dbReference>
<dbReference type="InterPro" id="IPR026971">
    <property type="entry name" value="CND1/NCAPD3"/>
</dbReference>
<dbReference type="Pfam" id="PF12717">
    <property type="entry name" value="Cnd1"/>
    <property type="match status" value="1"/>
</dbReference>
<dbReference type="AlphaFoldDB" id="A0A1E3Q7T0"/>
<evidence type="ECO:0000313" key="14">
    <source>
        <dbReference type="EMBL" id="ODQ73716.1"/>
    </source>
</evidence>
<dbReference type="InterPro" id="IPR011989">
    <property type="entry name" value="ARM-like"/>
</dbReference>
<dbReference type="SUPFAM" id="SSF48371">
    <property type="entry name" value="ARM repeat"/>
    <property type="match status" value="1"/>
</dbReference>
<dbReference type="GO" id="GO:0007076">
    <property type="term" value="P:mitotic chromosome condensation"/>
    <property type="evidence" value="ECO:0007669"/>
    <property type="project" value="EnsemblFungi"/>
</dbReference>
<name>A0A1E3Q7T0_LIPST</name>
<evidence type="ECO:0000256" key="9">
    <source>
        <dbReference type="ARBA" id="ARBA00023306"/>
    </source>
</evidence>
<dbReference type="InterPro" id="IPR016024">
    <property type="entry name" value="ARM-type_fold"/>
</dbReference>
<dbReference type="GO" id="GO:0000791">
    <property type="term" value="C:euchromatin"/>
    <property type="evidence" value="ECO:0007669"/>
    <property type="project" value="EnsemblFungi"/>
</dbReference>
<dbReference type="GO" id="GO:0016887">
    <property type="term" value="F:ATP hydrolysis activity"/>
    <property type="evidence" value="ECO:0007669"/>
    <property type="project" value="EnsemblFungi"/>
</dbReference>
<comment type="function">
    <text evidence="10">Regulatory subunit of the condensin complex, a complex required for conversion of interphase chromatin into mitotic-like condense chromosomes. The condensin complex probably introduces positive supercoils into relaxed DNA in the presence of type I topoisomerases and converts nicked DNA into positive knotted forms in the presence of type II topoisomerases.</text>
</comment>
<dbReference type="InterPro" id="IPR032682">
    <property type="entry name" value="Cnd1_C"/>
</dbReference>
<evidence type="ECO:0000313" key="15">
    <source>
        <dbReference type="Proteomes" id="UP000094385"/>
    </source>
</evidence>
<sequence length="1127" mass="127170">MEMNGFSLSEYLTAYLSDPSSLTSADYAEDPDDALDAVIDAVAIDSAALADGNNFETLESMLLSFPNLSSKCKAKLSDLIISGLSTQAETAHQLIEGDEHDLFGQQRQLLEMYSFLIQWTVAAVETSNAQASQGATKSRSKNKPTGEGNLDTKAAFEHLQSALEVMCKVQRLKLSKLFITTSERDLFISLYTRSAYLILENEQNVKNVTLKMHVFKVLCIAIKNNGHGFGAQTSLLQNLTYYDHLSETIAEFLRILYEQYDYPQLADEILRELSNKEFNSNDSKGPKPVSAFLVRFSELAPRLVMQKMTLLAKHLDSESHTLRCAIIEVCGNLILDLSRQEETMETQKTQINSFFDVLEERMLDVNPYCRSKAIQVLFKLCDLETKFTQRRQHITDLVIQRLEDKSNNVRRHAIKLLSRLISTHPFSLLHGGQLPLKEWQGRLDNVNAELKTLMPLLEPTVKEEHNPGDLSQIDEDLLDSPTDDEEADTTAKVTATAEQYANAEAINTLRLTKQYYTEALTFINSLHAASEIICSLLSAKNKTEVIEAMDFFVIADAYKLETAKMGIRKMLHLIWTKANSDEGKGVQIHLVECYKSLFFTAPEQFSEGDTCTFIARNLISLTYGATAAELTSLERLLYVMMKNKQMPDLVIQKLWQVYGVQQRDISKAQRRGAIIILGMLAVYDSGIVVRELETLFQVGLGVHGKYDFVLARYTCVALQRIMSASQKLPNSHPILQRLVSVIDMYSENREWYALAEQAINAIYSVAKRPDLLCAEVIRHRTRVVFSEPDTPTLTKPMSTTCALSQLIFLVGHIAIKQIVHMEAYENEFKRRKAAAEKEKAEGRPKDEMDLITGTSEDDFTEAITHIRERELLYDEMALLPRFGKLVSEICSDNLKYNDPQLQISATLCLAKLMCVSSSYCEQNLPLLLTILEKSRDPVTRSNIVIALGDIAVCFNHIIDENTDFLYRRLHDADSIVQRTCLMTLTFLILAGQVKVKGQLGEMAKCLEDSDKSIADLAKMFFTELSRKDNAIYNGYTDIFSTLSADQSLEEDGFRRILKFLSSFIEKEKHAKQLAEKLAARLPRCESEKQWNDVTYALSLLPHKNEEIQKAVTEGFKVVSSANGLVAN</sequence>
<keyword evidence="7 10" id="KW-0226">DNA condensation</keyword>
<dbReference type="Proteomes" id="UP000094385">
    <property type="component" value="Unassembled WGS sequence"/>
</dbReference>
<keyword evidence="5 10" id="KW-0132">Cell division</keyword>
<dbReference type="GO" id="GO:0010032">
    <property type="term" value="P:meiotic chromosome condensation"/>
    <property type="evidence" value="ECO:0007669"/>
    <property type="project" value="TreeGrafter"/>
</dbReference>
<keyword evidence="15" id="KW-1185">Reference proteome</keyword>
<evidence type="ECO:0000256" key="6">
    <source>
        <dbReference type="ARBA" id="ARBA00022776"/>
    </source>
</evidence>
<dbReference type="GO" id="GO:0000796">
    <property type="term" value="C:condensin complex"/>
    <property type="evidence" value="ECO:0007669"/>
    <property type="project" value="EnsemblFungi"/>
</dbReference>
<protein>
    <recommendedName>
        <fullName evidence="10">Condensin complex subunit 1</fullName>
    </recommendedName>
</protein>
<dbReference type="Gene3D" id="1.25.10.10">
    <property type="entry name" value="Leucine-rich Repeat Variant"/>
    <property type="match status" value="2"/>
</dbReference>
<evidence type="ECO:0000256" key="11">
    <source>
        <dbReference type="SAM" id="MobiDB-lite"/>
    </source>
</evidence>
<evidence type="ECO:0000259" key="12">
    <source>
        <dbReference type="Pfam" id="PF12717"/>
    </source>
</evidence>
<evidence type="ECO:0000256" key="3">
    <source>
        <dbReference type="ARBA" id="ARBA00009606"/>
    </source>
</evidence>
<comment type="subcellular location">
    <subcellularLocation>
        <location evidence="2">Chromosome</location>
    </subcellularLocation>
    <subcellularLocation>
        <location evidence="1">Nucleus</location>
    </subcellularLocation>
</comment>
<evidence type="ECO:0000256" key="8">
    <source>
        <dbReference type="ARBA" id="ARBA00023242"/>
    </source>
</evidence>
<feature type="domain" description="Condensin complex subunit 1 C-terminal" evidence="12">
    <location>
        <begin position="939"/>
        <end position="1098"/>
    </location>
</feature>
<evidence type="ECO:0000259" key="13">
    <source>
        <dbReference type="Pfam" id="PF12922"/>
    </source>
</evidence>
<dbReference type="GO" id="GO:0003690">
    <property type="term" value="F:double-stranded DNA binding"/>
    <property type="evidence" value="ECO:0007669"/>
    <property type="project" value="EnsemblFungi"/>
</dbReference>
<dbReference type="FunFam" id="1.25.10.10:FF:000272">
    <property type="entry name" value="Condensin complex subunit 1"/>
    <property type="match status" value="1"/>
</dbReference>
<keyword evidence="4" id="KW-0158">Chromosome</keyword>
<dbReference type="PANTHER" id="PTHR14222">
    <property type="entry name" value="CONDENSIN"/>
    <property type="match status" value="1"/>
</dbReference>
<keyword evidence="8" id="KW-0539">Nucleus</keyword>
<evidence type="ECO:0000256" key="1">
    <source>
        <dbReference type="ARBA" id="ARBA00004123"/>
    </source>
</evidence>
<dbReference type="GO" id="GO:0042393">
    <property type="term" value="F:histone binding"/>
    <property type="evidence" value="ECO:0007669"/>
    <property type="project" value="TreeGrafter"/>
</dbReference>
<keyword evidence="9 10" id="KW-0131">Cell cycle</keyword>